<keyword evidence="1" id="KW-0472">Membrane</keyword>
<evidence type="ECO:0000313" key="2">
    <source>
        <dbReference type="EMBL" id="SVA26416.1"/>
    </source>
</evidence>
<feature type="transmembrane region" description="Helical" evidence="1">
    <location>
        <begin position="99"/>
        <end position="121"/>
    </location>
</feature>
<reference evidence="2" key="1">
    <citation type="submission" date="2018-05" db="EMBL/GenBank/DDBJ databases">
        <authorList>
            <person name="Lanie J.A."/>
            <person name="Ng W.-L."/>
            <person name="Kazmierczak K.M."/>
            <person name="Andrzejewski T.M."/>
            <person name="Davidsen T.M."/>
            <person name="Wayne K.J."/>
            <person name="Tettelin H."/>
            <person name="Glass J.I."/>
            <person name="Rusch D."/>
            <person name="Podicherti R."/>
            <person name="Tsui H.-C.T."/>
            <person name="Winkler M.E."/>
        </authorList>
    </citation>
    <scope>NUCLEOTIDE SEQUENCE</scope>
</reference>
<accession>A0A381UDY2</accession>
<organism evidence="2">
    <name type="scientific">marine metagenome</name>
    <dbReference type="NCBI Taxonomy" id="408172"/>
    <lineage>
        <taxon>unclassified sequences</taxon>
        <taxon>metagenomes</taxon>
        <taxon>ecological metagenomes</taxon>
    </lineage>
</organism>
<name>A0A381UDY2_9ZZZZ</name>
<evidence type="ECO:0000256" key="1">
    <source>
        <dbReference type="SAM" id="Phobius"/>
    </source>
</evidence>
<dbReference type="EMBL" id="UINC01006252">
    <property type="protein sequence ID" value="SVA26416.1"/>
    <property type="molecule type" value="Genomic_DNA"/>
</dbReference>
<feature type="transmembrane region" description="Helical" evidence="1">
    <location>
        <begin position="153"/>
        <end position="173"/>
    </location>
</feature>
<keyword evidence="1" id="KW-1133">Transmembrane helix</keyword>
<protein>
    <recommendedName>
        <fullName evidence="3">DoxX family protein</fullName>
    </recommendedName>
</protein>
<dbReference type="AlphaFoldDB" id="A0A381UDY2"/>
<proteinExistence type="predicted"/>
<gene>
    <name evidence="2" type="ORF">METZ01_LOCUS79270</name>
</gene>
<sequence>MKQLSLILFSVFILNTTLVAQPTISSSPTVEERYGDRIELLGVKFTGPLVLCQILIAILMAITFLQSAIDKMMDRKGNLEYFEVHFANSPLKGITKLSLSLLTILELTGGLMLVYGIYYAFAERITLWIFYGFVWLSLTIIVLFTGQRLAKDYVGAADLVPYFMLIMLGIMSMY</sequence>
<evidence type="ECO:0008006" key="3">
    <source>
        <dbReference type="Google" id="ProtNLM"/>
    </source>
</evidence>
<feature type="transmembrane region" description="Helical" evidence="1">
    <location>
        <begin position="44"/>
        <end position="65"/>
    </location>
</feature>
<keyword evidence="1" id="KW-0812">Transmembrane</keyword>
<feature type="transmembrane region" description="Helical" evidence="1">
    <location>
        <begin position="127"/>
        <end position="146"/>
    </location>
</feature>